<evidence type="ECO:0000313" key="2">
    <source>
        <dbReference type="Proteomes" id="UP001375539"/>
    </source>
</evidence>
<dbReference type="Proteomes" id="UP001375539">
    <property type="component" value="Unassembled WGS sequence"/>
</dbReference>
<protein>
    <submittedName>
        <fullName evidence="1">Uncharacterized protein</fullName>
    </submittedName>
</protein>
<organism evidence="1 2">
    <name type="scientific">Streptomyces pratisoli</name>
    <dbReference type="NCBI Taxonomy" id="3139917"/>
    <lineage>
        <taxon>Bacteria</taxon>
        <taxon>Bacillati</taxon>
        <taxon>Actinomycetota</taxon>
        <taxon>Actinomycetes</taxon>
        <taxon>Kitasatosporales</taxon>
        <taxon>Streptomycetaceae</taxon>
        <taxon>Streptomyces</taxon>
    </lineage>
</organism>
<comment type="caution">
    <text evidence="1">The sequence shown here is derived from an EMBL/GenBank/DDBJ whole genome shotgun (WGS) entry which is preliminary data.</text>
</comment>
<sequence length="55" mass="5872">MERATFEDIATCDAYPLLTALFERDVCGPDPGTLLGFGLARPFGDAAVKIHETSA</sequence>
<gene>
    <name evidence="1" type="ORF">WKI58_25630</name>
</gene>
<dbReference type="EMBL" id="JBBKAI010000002">
    <property type="protein sequence ID" value="MEJ8659869.1"/>
    <property type="molecule type" value="Genomic_DNA"/>
</dbReference>
<evidence type="ECO:0000313" key="1">
    <source>
        <dbReference type="EMBL" id="MEJ8659869.1"/>
    </source>
</evidence>
<accession>A0ACC6QND4</accession>
<keyword evidence="2" id="KW-1185">Reference proteome</keyword>
<name>A0ACC6QND4_9ACTN</name>
<reference evidence="1" key="1">
    <citation type="submission" date="2024-03" db="EMBL/GenBank/DDBJ databases">
        <title>Novel Streptomyces species of biotechnological and ecological value are a feature of Machair soil.</title>
        <authorList>
            <person name="Prole J.R."/>
            <person name="Goodfellow M."/>
            <person name="Allenby N."/>
            <person name="Ward A.C."/>
        </authorList>
    </citation>
    <scope>NUCLEOTIDE SEQUENCE</scope>
    <source>
        <strain evidence="1">MS1.AVA.4</strain>
    </source>
</reference>
<proteinExistence type="predicted"/>